<evidence type="ECO:0000256" key="2">
    <source>
        <dbReference type="ARBA" id="ARBA00022692"/>
    </source>
</evidence>
<dbReference type="InterPro" id="IPR023298">
    <property type="entry name" value="ATPase_P-typ_TM_dom_sf"/>
</dbReference>
<evidence type="ECO:0000256" key="3">
    <source>
        <dbReference type="ARBA" id="ARBA00022723"/>
    </source>
</evidence>
<dbReference type="Gene3D" id="3.40.50.1000">
    <property type="entry name" value="HAD superfamily/HAD-like"/>
    <property type="match status" value="1"/>
</dbReference>
<keyword evidence="6 7" id="KW-0472">Membrane</keyword>
<keyword evidence="5 7" id="KW-1133">Transmembrane helix</keyword>
<evidence type="ECO:0000313" key="9">
    <source>
        <dbReference type="EMBL" id="MCF4005823.1"/>
    </source>
</evidence>
<dbReference type="PANTHER" id="PTHR43520:SF8">
    <property type="entry name" value="P-TYPE CU(+) TRANSPORTER"/>
    <property type="match status" value="1"/>
</dbReference>
<evidence type="ECO:0000313" key="10">
    <source>
        <dbReference type="Proteomes" id="UP001139336"/>
    </source>
</evidence>
<sequence>MSTPEKPETTGDLGAAIAEAREAARAVGISEFDTPSTGIAGEDNPEDARKHAFTFDLEGLDDAPGISDIEEALEEIPGVRARIVFGDRRAWITAPESVGPDRLAEVMERFGVVARLTEGSLRRRLDHPHAALGSSHQRRRLRTLRGRRQAEERARIIERQKRAGWLRSEAIRHLVQDPESRDVLFTARDLVTVPRLVVSTILAVPTIILHYVVAFQFPGWQWVCLALALPVVVWGAWPFHRAMLGGLRRGLSALDAASSVAILVAWLWSAAMLLFTPAGDIGWLSNPKMFAFDQQLLMEGEIYLDVACGMTVVLLAGRLMTRRTRLSLMDDLANARPDPQECYTVVHRNRATGRQEPEVIPLQEVNVGDDLLVPEGHIIPVDGRVVGGSSTVEAGLIEGRGIPRRVKVNDRVYAGSTAVDGQLKVRVIRTGHLTRSSVIHRWVRGATRRQNRMAWVSTSTAGWLIPASLIIAGADFSLWYLISGNINAAFTTALAILASVAPVALALSTSLALRHGIEAAARHGMLLRDGNIMRRLAQVDTVVFNRVGTLVEQEMAVETVTADHGENPDLVLRVAGALSMESEHPASQAIVHAARQSRDHGEGGEEIPHWIEVTHVDITADGTFTGMVTLPAGHGDSERQVEASLWRPRTMADLTGRLAAAAASGGTPIIVRWRGKDRGVITLNDTVKDDASEAVEDLADLGMETIMLSRDTYPVARRFADRIGAASVLAGIAPGRKAMAVRAVHARGHCVAMVGDSSVRECLHVADVGICVVGGQPLADLIRTDTRGLDVVVLRSDVSAIPQIMSLARRTSRLIDQNIWFAWIYNVAAMLAAISGLLHPMAATVLMICSSLLIEWRSRRARVF</sequence>
<evidence type="ECO:0000256" key="4">
    <source>
        <dbReference type="ARBA" id="ARBA00022967"/>
    </source>
</evidence>
<dbReference type="Gene3D" id="3.40.1110.10">
    <property type="entry name" value="Calcium-transporting ATPase, cytoplasmic domain N"/>
    <property type="match status" value="1"/>
</dbReference>
<evidence type="ECO:0000256" key="6">
    <source>
        <dbReference type="ARBA" id="ARBA00023136"/>
    </source>
</evidence>
<keyword evidence="3" id="KW-0479">Metal-binding</keyword>
<organism evidence="9 10">
    <name type="scientific">Corynebacterium uropygiale</name>
    <dbReference type="NCBI Taxonomy" id="1775911"/>
    <lineage>
        <taxon>Bacteria</taxon>
        <taxon>Bacillati</taxon>
        <taxon>Actinomycetota</taxon>
        <taxon>Actinomycetes</taxon>
        <taxon>Mycobacteriales</taxon>
        <taxon>Corynebacteriaceae</taxon>
        <taxon>Corynebacterium</taxon>
    </lineage>
</organism>
<feature type="domain" description="P-type ATPase A" evidence="8">
    <location>
        <begin position="356"/>
        <end position="441"/>
    </location>
</feature>
<keyword evidence="10" id="KW-1185">Reference proteome</keyword>
<dbReference type="GO" id="GO:0005886">
    <property type="term" value="C:plasma membrane"/>
    <property type="evidence" value="ECO:0007669"/>
    <property type="project" value="UniProtKB-SubCell"/>
</dbReference>
<reference evidence="9" key="1">
    <citation type="submission" date="2022-01" db="EMBL/GenBank/DDBJ databases">
        <title>Corynebacterium sp. nov isolated from isolated from the feces of the greater white-fronted geese (Anser albifrons) at Poyang Lake, PR China.</title>
        <authorList>
            <person name="Liu Q."/>
        </authorList>
    </citation>
    <scope>NUCLEOTIDE SEQUENCE</scope>
    <source>
        <strain evidence="9">JCM 32435</strain>
    </source>
</reference>
<dbReference type="InterPro" id="IPR001757">
    <property type="entry name" value="P_typ_ATPase"/>
</dbReference>
<keyword evidence="4" id="KW-1278">Translocase</keyword>
<dbReference type="SUPFAM" id="SSF81653">
    <property type="entry name" value="Calcium ATPase, transduction domain A"/>
    <property type="match status" value="1"/>
</dbReference>
<dbReference type="NCBIfam" id="TIGR01494">
    <property type="entry name" value="ATPase_P-type"/>
    <property type="match status" value="1"/>
</dbReference>
<dbReference type="InterPro" id="IPR023299">
    <property type="entry name" value="ATPase_P-typ_cyto_dom_N"/>
</dbReference>
<dbReference type="InterPro" id="IPR036412">
    <property type="entry name" value="HAD-like_sf"/>
</dbReference>
<feature type="transmembrane region" description="Helical" evidence="7">
    <location>
        <begin position="819"/>
        <end position="835"/>
    </location>
</feature>
<proteinExistence type="predicted"/>
<feature type="transmembrane region" description="Helical" evidence="7">
    <location>
        <begin position="302"/>
        <end position="320"/>
    </location>
</feature>
<accession>A0A9X1TZX0</accession>
<dbReference type="RefSeq" id="WP_236117618.1">
    <property type="nucleotide sequence ID" value="NZ_JAKGSI010000001.1"/>
</dbReference>
<protein>
    <submittedName>
        <fullName evidence="9">Cation-translocating P-type ATPase</fullName>
    </submittedName>
</protein>
<dbReference type="Pfam" id="PF00122">
    <property type="entry name" value="E1-E2_ATPase"/>
    <property type="match status" value="1"/>
</dbReference>
<feature type="transmembrane region" description="Helical" evidence="7">
    <location>
        <begin position="251"/>
        <end position="275"/>
    </location>
</feature>
<feature type="transmembrane region" description="Helical" evidence="7">
    <location>
        <begin position="219"/>
        <end position="239"/>
    </location>
</feature>
<dbReference type="AlphaFoldDB" id="A0A9X1TZX0"/>
<dbReference type="Gene3D" id="2.70.150.10">
    <property type="entry name" value="Calcium-transporting ATPase, cytoplasmic transduction domain A"/>
    <property type="match status" value="1"/>
</dbReference>
<feature type="transmembrane region" description="Helical" evidence="7">
    <location>
        <begin position="454"/>
        <end position="482"/>
    </location>
</feature>
<name>A0A9X1TZX0_9CORY</name>
<dbReference type="SUPFAM" id="SSF56784">
    <property type="entry name" value="HAD-like"/>
    <property type="match status" value="1"/>
</dbReference>
<evidence type="ECO:0000256" key="7">
    <source>
        <dbReference type="SAM" id="Phobius"/>
    </source>
</evidence>
<dbReference type="GO" id="GO:0005507">
    <property type="term" value="F:copper ion binding"/>
    <property type="evidence" value="ECO:0007669"/>
    <property type="project" value="TreeGrafter"/>
</dbReference>
<dbReference type="EMBL" id="JAKGSI010000001">
    <property type="protein sequence ID" value="MCF4005823.1"/>
    <property type="molecule type" value="Genomic_DNA"/>
</dbReference>
<dbReference type="InterPro" id="IPR008250">
    <property type="entry name" value="ATPase_P-typ_transduc_dom_A_sf"/>
</dbReference>
<feature type="transmembrane region" description="Helical" evidence="7">
    <location>
        <begin position="488"/>
        <end position="513"/>
    </location>
</feature>
<dbReference type="GO" id="GO:0016887">
    <property type="term" value="F:ATP hydrolysis activity"/>
    <property type="evidence" value="ECO:0007669"/>
    <property type="project" value="InterPro"/>
</dbReference>
<dbReference type="Proteomes" id="UP001139336">
    <property type="component" value="Unassembled WGS sequence"/>
</dbReference>
<dbReference type="InterPro" id="IPR023214">
    <property type="entry name" value="HAD_sf"/>
</dbReference>
<dbReference type="Pfam" id="PF00702">
    <property type="entry name" value="Hydrolase"/>
    <property type="match status" value="1"/>
</dbReference>
<gene>
    <name evidence="9" type="ORF">L1O03_01345</name>
</gene>
<dbReference type="GO" id="GO:0043682">
    <property type="term" value="F:P-type divalent copper transporter activity"/>
    <property type="evidence" value="ECO:0007669"/>
    <property type="project" value="TreeGrafter"/>
</dbReference>
<evidence type="ECO:0000256" key="5">
    <source>
        <dbReference type="ARBA" id="ARBA00022989"/>
    </source>
</evidence>
<dbReference type="PANTHER" id="PTHR43520">
    <property type="entry name" value="ATP7, ISOFORM B"/>
    <property type="match status" value="1"/>
</dbReference>
<feature type="transmembrane region" description="Helical" evidence="7">
    <location>
        <begin position="196"/>
        <end position="213"/>
    </location>
</feature>
<evidence type="ECO:0000259" key="8">
    <source>
        <dbReference type="Pfam" id="PF00122"/>
    </source>
</evidence>
<comment type="subcellular location">
    <subcellularLocation>
        <location evidence="1">Cell membrane</location>
        <topology evidence="1">Multi-pass membrane protein</topology>
    </subcellularLocation>
</comment>
<dbReference type="GO" id="GO:0005524">
    <property type="term" value="F:ATP binding"/>
    <property type="evidence" value="ECO:0007669"/>
    <property type="project" value="InterPro"/>
</dbReference>
<dbReference type="GO" id="GO:0055070">
    <property type="term" value="P:copper ion homeostasis"/>
    <property type="evidence" value="ECO:0007669"/>
    <property type="project" value="TreeGrafter"/>
</dbReference>
<comment type="caution">
    <text evidence="9">The sequence shown here is derived from an EMBL/GenBank/DDBJ whole genome shotgun (WGS) entry which is preliminary data.</text>
</comment>
<dbReference type="SUPFAM" id="SSF81665">
    <property type="entry name" value="Calcium ATPase, transmembrane domain M"/>
    <property type="match status" value="1"/>
</dbReference>
<dbReference type="InterPro" id="IPR059000">
    <property type="entry name" value="ATPase_P-type_domA"/>
</dbReference>
<evidence type="ECO:0000256" key="1">
    <source>
        <dbReference type="ARBA" id="ARBA00004651"/>
    </source>
</evidence>
<keyword evidence="2 7" id="KW-0812">Transmembrane</keyword>